<dbReference type="InterPro" id="IPR006955">
    <property type="entry name" value="Uso1_p115_C"/>
</dbReference>
<feature type="domain" description="Vesicle tethering protein Uso1/P115-like head" evidence="21">
    <location>
        <begin position="347"/>
        <end position="629"/>
    </location>
</feature>
<evidence type="ECO:0000256" key="19">
    <source>
        <dbReference type="SAM" id="Coils"/>
    </source>
</evidence>
<feature type="compositionally biased region" description="Acidic residues" evidence="20">
    <location>
        <begin position="878"/>
        <end position="896"/>
    </location>
</feature>
<keyword evidence="14" id="KW-0472">Membrane</keyword>
<dbReference type="GO" id="GO:0006888">
    <property type="term" value="P:endoplasmic reticulum to Golgi vesicle-mediated transport"/>
    <property type="evidence" value="ECO:0000318"/>
    <property type="project" value="GO_Central"/>
</dbReference>
<comment type="subcellular location">
    <subcellularLocation>
        <location evidence="2">Cytoplasm</location>
        <location evidence="2">Cytosol</location>
    </subcellularLocation>
    <subcellularLocation>
        <location evidence="1">Golgi apparatus membrane</location>
        <topology evidence="1">Peripheral membrane protein</topology>
    </subcellularLocation>
</comment>
<evidence type="ECO:0000259" key="21">
    <source>
        <dbReference type="Pfam" id="PF04869"/>
    </source>
</evidence>
<dbReference type="AlphaFoldDB" id="E9G932"/>
<dbReference type="GO" id="GO:0000139">
    <property type="term" value="C:Golgi membrane"/>
    <property type="evidence" value="ECO:0007669"/>
    <property type="project" value="UniProtKB-SubCell"/>
</dbReference>
<feature type="coiled-coil region" evidence="19">
    <location>
        <begin position="647"/>
        <end position="750"/>
    </location>
</feature>
<dbReference type="InterPro" id="IPR041209">
    <property type="entry name" value="P115_Arm_rpt"/>
</dbReference>
<accession>E9G932</accession>
<dbReference type="PhylomeDB" id="E9G932"/>
<dbReference type="GO" id="GO:0005829">
    <property type="term" value="C:cytosol"/>
    <property type="evidence" value="ECO:0007669"/>
    <property type="project" value="UniProtKB-SubCell"/>
</dbReference>
<keyword evidence="10" id="KW-0653">Protein transport</keyword>
<dbReference type="HOGENOM" id="CLU_006318_2_0_1"/>
<dbReference type="GO" id="GO:0012507">
    <property type="term" value="C:ER to Golgi transport vesicle membrane"/>
    <property type="evidence" value="ECO:0000318"/>
    <property type="project" value="GO_Central"/>
</dbReference>
<evidence type="ECO:0000256" key="20">
    <source>
        <dbReference type="SAM" id="MobiDB-lite"/>
    </source>
</evidence>
<evidence type="ECO:0000256" key="6">
    <source>
        <dbReference type="ARBA" id="ARBA00022490"/>
    </source>
</evidence>
<dbReference type="eggNOG" id="KOG0946">
    <property type="taxonomic scope" value="Eukaryota"/>
</dbReference>
<dbReference type="InterPro" id="IPR016024">
    <property type="entry name" value="ARM-type_fold"/>
</dbReference>
<evidence type="ECO:0000256" key="15">
    <source>
        <dbReference type="ARBA" id="ARBA00058762"/>
    </source>
</evidence>
<keyword evidence="8" id="KW-0677">Repeat</keyword>
<dbReference type="GO" id="GO:0006886">
    <property type="term" value="P:intracellular protein transport"/>
    <property type="evidence" value="ECO:0000318"/>
    <property type="project" value="GO_Central"/>
</dbReference>
<evidence type="ECO:0000256" key="11">
    <source>
        <dbReference type="ARBA" id="ARBA00022990"/>
    </source>
</evidence>
<dbReference type="FunCoup" id="E9G932">
    <property type="interactions" value="2025"/>
</dbReference>
<dbReference type="EMBL" id="GL732535">
    <property type="protein sequence ID" value="EFX84081.1"/>
    <property type="molecule type" value="Genomic_DNA"/>
</dbReference>
<feature type="domain" description="Uso1/p115-like vesicle tethering protein C-terminal" evidence="22">
    <location>
        <begin position="720"/>
        <end position="888"/>
    </location>
</feature>
<evidence type="ECO:0000256" key="14">
    <source>
        <dbReference type="ARBA" id="ARBA00023136"/>
    </source>
</evidence>
<dbReference type="InParanoid" id="E9G932"/>
<evidence type="ECO:0000256" key="17">
    <source>
        <dbReference type="ARBA" id="ARBA00080851"/>
    </source>
</evidence>
<dbReference type="GO" id="GO:0045056">
    <property type="term" value="P:transcytosis"/>
    <property type="evidence" value="ECO:0000318"/>
    <property type="project" value="GO_Central"/>
</dbReference>
<feature type="coiled-coil region" evidence="19">
    <location>
        <begin position="807"/>
        <end position="855"/>
    </location>
</feature>
<evidence type="ECO:0000256" key="10">
    <source>
        <dbReference type="ARBA" id="ARBA00022927"/>
    </source>
</evidence>
<evidence type="ECO:0000256" key="8">
    <source>
        <dbReference type="ARBA" id="ARBA00022737"/>
    </source>
</evidence>
<dbReference type="KEGG" id="dpx:DAPPUDRAFT_223164"/>
<dbReference type="GO" id="GO:0005795">
    <property type="term" value="C:Golgi stack"/>
    <property type="evidence" value="ECO:0000318"/>
    <property type="project" value="GO_Central"/>
</dbReference>
<evidence type="ECO:0000256" key="16">
    <source>
        <dbReference type="ARBA" id="ARBA00075954"/>
    </source>
</evidence>
<gene>
    <name evidence="23" type="ORF">DAPPUDRAFT_223164</name>
</gene>
<keyword evidence="9" id="KW-0931">ER-Golgi transport</keyword>
<dbReference type="OrthoDB" id="198977at2759"/>
<dbReference type="InterPro" id="IPR024095">
    <property type="entry name" value="Vesicle_P115"/>
</dbReference>
<evidence type="ECO:0000256" key="7">
    <source>
        <dbReference type="ARBA" id="ARBA00022553"/>
    </source>
</evidence>
<evidence type="ECO:0000313" key="23">
    <source>
        <dbReference type="EMBL" id="EFX84081.1"/>
    </source>
</evidence>
<dbReference type="GO" id="GO:0005783">
    <property type="term" value="C:endoplasmic reticulum"/>
    <property type="evidence" value="ECO:0000318"/>
    <property type="project" value="GO_Central"/>
</dbReference>
<dbReference type="PANTHER" id="PTHR10013">
    <property type="entry name" value="GENERAL VESICULAR TRANSPORT FACTOR P115"/>
    <property type="match status" value="1"/>
</dbReference>
<dbReference type="InterPro" id="IPR006953">
    <property type="entry name" value="Vesicle_Uso1_P115_head"/>
</dbReference>
<evidence type="ECO:0000256" key="18">
    <source>
        <dbReference type="ARBA" id="ARBA00083407"/>
    </source>
</evidence>
<protein>
    <recommendedName>
        <fullName evidence="4">General vesicular transport factor p115</fullName>
    </recommendedName>
    <alternativeName>
        <fullName evidence="16">Protein USO1 homolog</fullName>
    </alternativeName>
    <alternativeName>
        <fullName evidence="17">Transcytosis-associated protein</fullName>
    </alternativeName>
    <alternativeName>
        <fullName evidence="18">Vesicle-docking protein</fullName>
    </alternativeName>
</protein>
<keyword evidence="12" id="KW-0333">Golgi apparatus</keyword>
<dbReference type="STRING" id="6669.E9G932"/>
<organism evidence="23 24">
    <name type="scientific">Daphnia pulex</name>
    <name type="common">Water flea</name>
    <dbReference type="NCBI Taxonomy" id="6669"/>
    <lineage>
        <taxon>Eukaryota</taxon>
        <taxon>Metazoa</taxon>
        <taxon>Ecdysozoa</taxon>
        <taxon>Arthropoda</taxon>
        <taxon>Crustacea</taxon>
        <taxon>Branchiopoda</taxon>
        <taxon>Diplostraca</taxon>
        <taxon>Cladocera</taxon>
        <taxon>Anomopoda</taxon>
        <taxon>Daphniidae</taxon>
        <taxon>Daphnia</taxon>
    </lineage>
</organism>
<feature type="region of interest" description="Disordered" evidence="20">
    <location>
        <begin position="873"/>
        <end position="896"/>
    </location>
</feature>
<dbReference type="OMA" id="GQETFCN"/>
<reference evidence="23 24" key="1">
    <citation type="journal article" date="2011" name="Science">
        <title>The ecoresponsive genome of Daphnia pulex.</title>
        <authorList>
            <person name="Colbourne J.K."/>
            <person name="Pfrender M.E."/>
            <person name="Gilbert D."/>
            <person name="Thomas W.K."/>
            <person name="Tucker A."/>
            <person name="Oakley T.H."/>
            <person name="Tokishita S."/>
            <person name="Aerts A."/>
            <person name="Arnold G.J."/>
            <person name="Basu M.K."/>
            <person name="Bauer D.J."/>
            <person name="Caceres C.E."/>
            <person name="Carmel L."/>
            <person name="Casola C."/>
            <person name="Choi J.H."/>
            <person name="Detter J.C."/>
            <person name="Dong Q."/>
            <person name="Dusheyko S."/>
            <person name="Eads B.D."/>
            <person name="Frohlich T."/>
            <person name="Geiler-Samerotte K.A."/>
            <person name="Gerlach D."/>
            <person name="Hatcher P."/>
            <person name="Jogdeo S."/>
            <person name="Krijgsveld J."/>
            <person name="Kriventseva E.V."/>
            <person name="Kultz D."/>
            <person name="Laforsch C."/>
            <person name="Lindquist E."/>
            <person name="Lopez J."/>
            <person name="Manak J.R."/>
            <person name="Muller J."/>
            <person name="Pangilinan J."/>
            <person name="Patwardhan R.P."/>
            <person name="Pitluck S."/>
            <person name="Pritham E.J."/>
            <person name="Rechtsteiner A."/>
            <person name="Rho M."/>
            <person name="Rogozin I.B."/>
            <person name="Sakarya O."/>
            <person name="Salamov A."/>
            <person name="Schaack S."/>
            <person name="Shapiro H."/>
            <person name="Shiga Y."/>
            <person name="Skalitzky C."/>
            <person name="Smith Z."/>
            <person name="Souvorov A."/>
            <person name="Sung W."/>
            <person name="Tang Z."/>
            <person name="Tsuchiya D."/>
            <person name="Tu H."/>
            <person name="Vos H."/>
            <person name="Wang M."/>
            <person name="Wolf Y.I."/>
            <person name="Yamagata H."/>
            <person name="Yamada T."/>
            <person name="Ye Y."/>
            <person name="Shaw J.R."/>
            <person name="Andrews J."/>
            <person name="Crease T.J."/>
            <person name="Tang H."/>
            <person name="Lucas S.M."/>
            <person name="Robertson H.M."/>
            <person name="Bork P."/>
            <person name="Koonin E.V."/>
            <person name="Zdobnov E.M."/>
            <person name="Grigoriev I.V."/>
            <person name="Lynch M."/>
            <person name="Boore J.L."/>
        </authorList>
    </citation>
    <scope>NUCLEOTIDE SEQUENCE [LARGE SCALE GENOMIC DNA]</scope>
</reference>
<dbReference type="Pfam" id="PF18770">
    <property type="entry name" value="Arm_vescicular"/>
    <property type="match status" value="1"/>
</dbReference>
<evidence type="ECO:0000256" key="5">
    <source>
        <dbReference type="ARBA" id="ARBA00022448"/>
    </source>
</evidence>
<dbReference type="Pfam" id="PF04871">
    <property type="entry name" value="Uso1_p115_C"/>
    <property type="match status" value="1"/>
</dbReference>
<dbReference type="SUPFAM" id="SSF48371">
    <property type="entry name" value="ARM repeat"/>
    <property type="match status" value="1"/>
</dbReference>
<dbReference type="InterPro" id="IPR011989">
    <property type="entry name" value="ARM-like"/>
</dbReference>
<comment type="similarity">
    <text evidence="3">Belongs to the VDP/USO1/EDE1 family.</text>
</comment>
<comment type="function">
    <text evidence="15">General vesicular transport factor required for intercisternal transport in the Golgi stack; it is required for transcytotic fusion and/or subsequent binding of the vesicles to the target membrane. May well act as a vesicular anchor by interacting with the target membrane and holding the vesicular and target membranes in proximity.</text>
</comment>
<evidence type="ECO:0000256" key="4">
    <source>
        <dbReference type="ARBA" id="ARBA00018243"/>
    </source>
</evidence>
<keyword evidence="13 19" id="KW-0175">Coiled coil</keyword>
<dbReference type="GO" id="GO:0048280">
    <property type="term" value="P:vesicle fusion with Golgi apparatus"/>
    <property type="evidence" value="ECO:0007669"/>
    <property type="project" value="InterPro"/>
</dbReference>
<evidence type="ECO:0000256" key="9">
    <source>
        <dbReference type="ARBA" id="ARBA00022892"/>
    </source>
</evidence>
<evidence type="ECO:0000256" key="12">
    <source>
        <dbReference type="ARBA" id="ARBA00023034"/>
    </source>
</evidence>
<evidence type="ECO:0000256" key="1">
    <source>
        <dbReference type="ARBA" id="ARBA00004395"/>
    </source>
</evidence>
<dbReference type="GO" id="GO:0048211">
    <property type="term" value="P:Golgi vesicle docking"/>
    <property type="evidence" value="ECO:0000318"/>
    <property type="project" value="GO_Central"/>
</dbReference>
<evidence type="ECO:0000256" key="13">
    <source>
        <dbReference type="ARBA" id="ARBA00023054"/>
    </source>
</evidence>
<proteinExistence type="inferred from homology"/>
<keyword evidence="6" id="KW-0963">Cytoplasm</keyword>
<evidence type="ECO:0000256" key="2">
    <source>
        <dbReference type="ARBA" id="ARBA00004514"/>
    </source>
</evidence>
<dbReference type="PANTHER" id="PTHR10013:SF0">
    <property type="entry name" value="GENERAL VESICULAR TRANSPORT FACTOR P115"/>
    <property type="match status" value="1"/>
</dbReference>
<dbReference type="Gene3D" id="1.25.10.10">
    <property type="entry name" value="Leucine-rich Repeat Variant"/>
    <property type="match status" value="1"/>
</dbReference>
<keyword evidence="24" id="KW-1185">Reference proteome</keyword>
<keyword evidence="11" id="KW-0007">Acetylation</keyword>
<dbReference type="Proteomes" id="UP000000305">
    <property type="component" value="Unassembled WGS sequence"/>
</dbReference>
<evidence type="ECO:0000256" key="3">
    <source>
        <dbReference type="ARBA" id="ARBA00006960"/>
    </source>
</evidence>
<keyword evidence="5" id="KW-0813">Transport</keyword>
<evidence type="ECO:0000313" key="24">
    <source>
        <dbReference type="Proteomes" id="UP000000305"/>
    </source>
</evidence>
<keyword evidence="7" id="KW-0597">Phosphoprotein</keyword>
<dbReference type="Pfam" id="PF04869">
    <property type="entry name" value="Uso1_p115_head"/>
    <property type="match status" value="1"/>
</dbReference>
<evidence type="ECO:0000259" key="22">
    <source>
        <dbReference type="Pfam" id="PF04871"/>
    </source>
</evidence>
<dbReference type="FunFam" id="1.25.10.10:FF:000054">
    <property type="entry name" value="General vesicular transport factor p115"/>
    <property type="match status" value="1"/>
</dbReference>
<sequence length="896" mass="98494">MDYFFGFKSVISQPEAEPSPADTVLRLVERVTSSTLLEDKRDACRAIKALSKKYRLEVGAHGLDALIEVLNGQPDLETSSFVLETLCNVTSSEVFEEEGVGSPVGEQFTEIFLKKAENVISVITLLDEYDFHVRLPAIRLLMNLLNNKSKEMQEIVLACPMGVAKLIDILSDSRDFVRNEALLLLIQLTKSNANIQNIIAYERGFDQLFQVVRSEGYSDGGIVVDDSLQLMLNLLKRNASNQTVFREESCMKHITPFFQSCQQSEGGDPTGSWSIQKISNVHSMLQVVRTLVSPANATQVVSPAQKNVAGCGLLSELCALLMSPGVPADILSEIICTVGESIRGCRSNQEFFGQVMASSSPPRTALVVLLMSMVNEKQPVPLRASVLYCFECFLYKNDFSQGQIIQALLPTSAEAMQQISAGQLLCGGLFSTDCLSHWLSSVALSHALVNNTNNRELLLRVHLAIAKDVAPVSLLQQAFSILQLGGKLQTRLGILTLLSTWLADSPNSVAQFLKLPNAVAFLTALVASNEHDDQEVLVQSLCAFLLGLCVVYNNDANSNFSKESLCQLITKRIGVETFVDKLAEIAKHEVYSKALKHPQIRINTAADIQFDHEFCRLYKGLEGVIAKAVAPPTSPKGAESPSESMALAKYKDVIREQDGQIQHLRQRLAALEGGHIAAQSKIEELNVNVQHLQDQNTLLKAQRNNNVIIDEGEPSTPPPESSTDKLVKELEALRLDNERLRGQLEEQQQAANHYVGIPPSNGLAVEFASTQSASIMDSFTTHEDVQVCSFFRQPESTSAANPLEPELKAVKSRLEAMEAELGDSQKRLADSLSVNAGLEDEIERVKKDQEDLLVLLADQDGQVLKYKDRLKNLGQTVSEDEDDELDDLAGDDELSV</sequence>
<dbReference type="GO" id="GO:0061025">
    <property type="term" value="P:membrane fusion"/>
    <property type="evidence" value="ECO:0000318"/>
    <property type="project" value="GO_Central"/>
</dbReference>
<name>E9G932_DAPPU</name>